<proteinExistence type="predicted"/>
<keyword evidence="1" id="KW-0812">Transmembrane</keyword>
<evidence type="ECO:0000313" key="3">
    <source>
        <dbReference type="Proteomes" id="UP001276659"/>
    </source>
</evidence>
<keyword evidence="1" id="KW-1133">Transmembrane helix</keyword>
<comment type="caution">
    <text evidence="2">The sequence shown here is derived from an EMBL/GenBank/DDBJ whole genome shotgun (WGS) entry which is preliminary data.</text>
</comment>
<dbReference type="EMBL" id="JASNWA010000008">
    <property type="protein sequence ID" value="KAK3171321.1"/>
    <property type="molecule type" value="Genomic_DNA"/>
</dbReference>
<feature type="transmembrane region" description="Helical" evidence="1">
    <location>
        <begin position="234"/>
        <end position="253"/>
    </location>
</feature>
<protein>
    <recommendedName>
        <fullName evidence="4">Peptidase S8/S53 domain-containing protein</fullName>
    </recommendedName>
</protein>
<dbReference type="Gene3D" id="3.40.50.200">
    <property type="entry name" value="Peptidase S8/S53 domain"/>
    <property type="match status" value="1"/>
</dbReference>
<reference evidence="2" key="1">
    <citation type="submission" date="2022-11" db="EMBL/GenBank/DDBJ databases">
        <title>Chromosomal genome sequence assembly and mating type (MAT) locus characterization of the leprose asexual lichenized fungus Lepraria neglecta (Nyl.) Erichsen.</title>
        <authorList>
            <person name="Allen J.L."/>
            <person name="Pfeffer B."/>
        </authorList>
    </citation>
    <scope>NUCLEOTIDE SEQUENCE</scope>
    <source>
        <strain evidence="2">Allen 5258</strain>
    </source>
</reference>
<name>A0AAD9Z5N9_9LECA</name>
<dbReference type="Proteomes" id="UP001276659">
    <property type="component" value="Unassembled WGS sequence"/>
</dbReference>
<evidence type="ECO:0000256" key="1">
    <source>
        <dbReference type="SAM" id="Phobius"/>
    </source>
</evidence>
<organism evidence="2 3">
    <name type="scientific">Lepraria neglecta</name>
    <dbReference type="NCBI Taxonomy" id="209136"/>
    <lineage>
        <taxon>Eukaryota</taxon>
        <taxon>Fungi</taxon>
        <taxon>Dikarya</taxon>
        <taxon>Ascomycota</taxon>
        <taxon>Pezizomycotina</taxon>
        <taxon>Lecanoromycetes</taxon>
        <taxon>OSLEUM clade</taxon>
        <taxon>Lecanoromycetidae</taxon>
        <taxon>Lecanorales</taxon>
        <taxon>Lecanorineae</taxon>
        <taxon>Stereocaulaceae</taxon>
        <taxon>Lepraria</taxon>
    </lineage>
</organism>
<keyword evidence="1" id="KW-0472">Membrane</keyword>
<evidence type="ECO:0008006" key="4">
    <source>
        <dbReference type="Google" id="ProtNLM"/>
    </source>
</evidence>
<dbReference type="GO" id="GO:0004252">
    <property type="term" value="F:serine-type endopeptidase activity"/>
    <property type="evidence" value="ECO:0007669"/>
    <property type="project" value="InterPro"/>
</dbReference>
<keyword evidence="3" id="KW-1185">Reference proteome</keyword>
<dbReference type="AlphaFoldDB" id="A0AAD9Z5N9"/>
<dbReference type="SUPFAM" id="SSF52743">
    <property type="entry name" value="Subtilisin-like"/>
    <property type="match status" value="1"/>
</dbReference>
<gene>
    <name evidence="2" type="ORF">OEA41_003405</name>
</gene>
<dbReference type="InterPro" id="IPR036852">
    <property type="entry name" value="Peptidase_S8/S53_dom_sf"/>
</dbReference>
<dbReference type="CDD" id="cd00306">
    <property type="entry name" value="Peptidases_S8_S53"/>
    <property type="match status" value="1"/>
</dbReference>
<evidence type="ECO:0000313" key="2">
    <source>
        <dbReference type="EMBL" id="KAK3171321.1"/>
    </source>
</evidence>
<dbReference type="GO" id="GO:0006508">
    <property type="term" value="P:proteolysis"/>
    <property type="evidence" value="ECO:0007669"/>
    <property type="project" value="InterPro"/>
</dbReference>
<sequence length="411" mass="45745">MNSASRNNSQQDENPGAMAIPLLELLGKRHLQVPQPTPMWGPNSEHFHSLVTKDRVRNETFIYHAEFGINTHHEDFQERRIEWIFTPRAEILGQDTKDEAPGQQFGHSTCTASKAAGRIYGAPKGATLVVIKMPDFRRDSVKEDHPHILDHIQHEGRSGVSVVSISWNGRQLVPYAPLDIVLSEMYSTLEWFLRYCILVVCSAGNYANHPDGKGGLRTTIDTAPAARSDKLSSFFLIAIAAPLVAGVLADFVASEQMVAPFNPRDVPHFLYSLASYRRLGGQCVIWNRVDSAHNPPVCMNGNACFSNLIASFSEMIAPHSGQLKLRPSDYELKDPMIAMNCEIMRPQESITVTSPASYATAWRDCDVDHFSTAQSKLPSMTLTRPRRSLKSLKPFAWPTLSGKNGKRDFSA</sequence>
<accession>A0AAD9Z5N9</accession>